<reference evidence="1 2" key="1">
    <citation type="submission" date="2018-06" db="EMBL/GenBank/DDBJ databases">
        <authorList>
            <consortium name="Pathogen Informatics"/>
            <person name="Doyle S."/>
        </authorList>
    </citation>
    <scope>NUCLEOTIDE SEQUENCE [LARGE SCALE GENOMIC DNA]</scope>
    <source>
        <strain evidence="1 2">NCTC13028</strain>
    </source>
</reference>
<evidence type="ECO:0000313" key="1">
    <source>
        <dbReference type="EMBL" id="SQB34170.1"/>
    </source>
</evidence>
<accession>A0A2X2Y6N6</accession>
<dbReference type="EMBL" id="UAWC01000007">
    <property type="protein sequence ID" value="SQB34170.1"/>
    <property type="molecule type" value="Genomic_DNA"/>
</dbReference>
<dbReference type="RefSeq" id="WP_111921379.1">
    <property type="nucleotide sequence ID" value="NZ_UAWC01000007.1"/>
</dbReference>
<dbReference type="Proteomes" id="UP000250223">
    <property type="component" value="Unassembled WGS sequence"/>
</dbReference>
<protein>
    <submittedName>
        <fullName evidence="1">Uncharacterized protein</fullName>
    </submittedName>
</protein>
<dbReference type="AlphaFoldDB" id="A0A2X2Y6N6"/>
<evidence type="ECO:0000313" key="2">
    <source>
        <dbReference type="Proteomes" id="UP000250223"/>
    </source>
</evidence>
<sequence>MLLAEGATQADFEFVTPFAEDYEFTGVWTVNGEPYSFDAINQLAAIAAAVEDGNEVKLQAALDAAGITYEDETKMPEYLSALGEEGATESLEAVQKAISEIDKGAAEQADKAAAVKAVADAETQAQLLAALEANFEVVNPDWIVEYANDETNGLLSFTATDNAETDFETIQGKINAINFAKVEPEVTAANMSLDSEKVAKARILVTNWIPAGEEDEVTIKDWALDGLALEDALIAVNEAKTNSALKAALINLDNLENELLKKYEGVTIDGVTTTRTDDFDIETVKDENLTAYRTKIGNAELKNKNQRSDIQAIITQVNEGAANQAKADVLAALNKVDSKTAAADVVALLEDYKALDKETVTAEVKPAYAEAYKAEVLETYTAANPVVAINAAAVQTLVDKVNTAEDAKALLAAVNTATTAEEMSKALVALEAGQENATTFTNLTSQEKLEVAQIVIAIRDAIEAEGEAKAKEFADADAALGAVTTESTGAIAVRSAFINGVNTATDIATMRTALNNEDLFPEFFALDVTEKTEKAELVYNALLALRADDEGEEVSNFETIAEIKAAAGL</sequence>
<gene>
    <name evidence="1" type="ORF">NCTC13028_01064</name>
</gene>
<name>A0A2X2Y6N6_CLOCO</name>
<proteinExistence type="predicted"/>
<organism evidence="1 2">
    <name type="scientific">Clostridium cochlearium</name>
    <dbReference type="NCBI Taxonomy" id="1494"/>
    <lineage>
        <taxon>Bacteria</taxon>
        <taxon>Bacillati</taxon>
        <taxon>Bacillota</taxon>
        <taxon>Clostridia</taxon>
        <taxon>Eubacteriales</taxon>
        <taxon>Clostridiaceae</taxon>
        <taxon>Clostridium</taxon>
    </lineage>
</organism>